<sequence>MEAHNLDDSTAIVTGAVGDIGGGITRELAKAGCNITIADIGISEQAANSDSKPDNRQHARELADDLESLGAETLLVECDVTNAEQVEEMVETTVDELGTLDILASNAGIITYSPVEEMDEDAWDSVMDVNAKGIFLCARAAIPHLKDGGAIINTASIAGEIGSEGIGHYSASKHAVIGLTKTLALELAEDDVTVNALCPGIVDTPMWRDVLTPASEEAYEDTIQRSIPLHRDQKPEDMGRLVVFLAQNRNITGEAIKVDGGITQDVL</sequence>
<dbReference type="Proteomes" id="UP000199199">
    <property type="component" value="Unassembled WGS sequence"/>
</dbReference>
<dbReference type="PRINTS" id="PR00081">
    <property type="entry name" value="GDHRDH"/>
</dbReference>
<evidence type="ECO:0000313" key="4">
    <source>
        <dbReference type="EMBL" id="SFS87800.1"/>
    </source>
</evidence>
<dbReference type="PANTHER" id="PTHR42760:SF133">
    <property type="entry name" value="3-OXOACYL-[ACYL-CARRIER-PROTEIN] REDUCTASE"/>
    <property type="match status" value="1"/>
</dbReference>
<dbReference type="Pfam" id="PF13561">
    <property type="entry name" value="adh_short_C2"/>
    <property type="match status" value="1"/>
</dbReference>
<dbReference type="FunFam" id="3.40.50.720:FF:000084">
    <property type="entry name" value="Short-chain dehydrogenase reductase"/>
    <property type="match status" value="1"/>
</dbReference>
<dbReference type="EMBL" id="FOZS01000003">
    <property type="protein sequence ID" value="SFS87800.1"/>
    <property type="molecule type" value="Genomic_DNA"/>
</dbReference>
<dbReference type="InterPro" id="IPR002347">
    <property type="entry name" value="SDR_fam"/>
</dbReference>
<name>A0A1I6TF24_9EURY</name>
<keyword evidence="2" id="KW-0560">Oxidoreductase</keyword>
<evidence type="ECO:0000313" key="5">
    <source>
        <dbReference type="Proteomes" id="UP000199199"/>
    </source>
</evidence>
<dbReference type="InterPro" id="IPR020904">
    <property type="entry name" value="Sc_DH/Rdtase_CS"/>
</dbReference>
<comment type="similarity">
    <text evidence="1">Belongs to the short-chain dehydrogenases/reductases (SDR) family.</text>
</comment>
<dbReference type="PANTHER" id="PTHR42760">
    <property type="entry name" value="SHORT-CHAIN DEHYDROGENASES/REDUCTASES FAMILY MEMBER"/>
    <property type="match status" value="1"/>
</dbReference>
<dbReference type="SUPFAM" id="SSF51735">
    <property type="entry name" value="NAD(P)-binding Rossmann-fold domains"/>
    <property type="match status" value="1"/>
</dbReference>
<feature type="domain" description="Ketoreductase" evidence="3">
    <location>
        <begin position="9"/>
        <end position="210"/>
    </location>
</feature>
<keyword evidence="5" id="KW-1185">Reference proteome</keyword>
<gene>
    <name evidence="4" type="ORF">SAMN04488556_3064</name>
</gene>
<evidence type="ECO:0000256" key="2">
    <source>
        <dbReference type="ARBA" id="ARBA00023002"/>
    </source>
</evidence>
<organism evidence="4 5">
    <name type="scientific">Halostagnicola kamekurae</name>
    <dbReference type="NCBI Taxonomy" id="619731"/>
    <lineage>
        <taxon>Archaea</taxon>
        <taxon>Methanobacteriati</taxon>
        <taxon>Methanobacteriota</taxon>
        <taxon>Stenosarchaea group</taxon>
        <taxon>Halobacteria</taxon>
        <taxon>Halobacteriales</taxon>
        <taxon>Natrialbaceae</taxon>
        <taxon>Halostagnicola</taxon>
    </lineage>
</organism>
<dbReference type="AlphaFoldDB" id="A0A1I6TF24"/>
<dbReference type="CDD" id="cd05233">
    <property type="entry name" value="SDR_c"/>
    <property type="match status" value="1"/>
</dbReference>
<protein>
    <submittedName>
        <fullName evidence="4">Meso-butanediol dehydrogenase / (S,S)-butanediol dehydrogenase / diacetyl reductase</fullName>
    </submittedName>
</protein>
<dbReference type="OrthoDB" id="7442at2157"/>
<dbReference type="Gene3D" id="3.40.50.720">
    <property type="entry name" value="NAD(P)-binding Rossmann-like Domain"/>
    <property type="match status" value="1"/>
</dbReference>
<accession>A0A1I6TF24</accession>
<dbReference type="GO" id="GO:0016616">
    <property type="term" value="F:oxidoreductase activity, acting on the CH-OH group of donors, NAD or NADP as acceptor"/>
    <property type="evidence" value="ECO:0007669"/>
    <property type="project" value="UniProtKB-ARBA"/>
</dbReference>
<dbReference type="PROSITE" id="PS00061">
    <property type="entry name" value="ADH_SHORT"/>
    <property type="match status" value="1"/>
</dbReference>
<dbReference type="RefSeq" id="WP_092905712.1">
    <property type="nucleotide sequence ID" value="NZ_FOZS01000003.1"/>
</dbReference>
<dbReference type="SMART" id="SM00822">
    <property type="entry name" value="PKS_KR"/>
    <property type="match status" value="1"/>
</dbReference>
<evidence type="ECO:0000256" key="1">
    <source>
        <dbReference type="ARBA" id="ARBA00006484"/>
    </source>
</evidence>
<dbReference type="InterPro" id="IPR036291">
    <property type="entry name" value="NAD(P)-bd_dom_sf"/>
</dbReference>
<dbReference type="PRINTS" id="PR00080">
    <property type="entry name" value="SDRFAMILY"/>
</dbReference>
<evidence type="ECO:0000259" key="3">
    <source>
        <dbReference type="SMART" id="SM00822"/>
    </source>
</evidence>
<reference evidence="5" key="1">
    <citation type="submission" date="2016-10" db="EMBL/GenBank/DDBJ databases">
        <authorList>
            <person name="Varghese N."/>
            <person name="Submissions S."/>
        </authorList>
    </citation>
    <scope>NUCLEOTIDE SEQUENCE [LARGE SCALE GENOMIC DNA]</scope>
    <source>
        <strain evidence="5">DSM 22427</strain>
    </source>
</reference>
<dbReference type="InterPro" id="IPR057326">
    <property type="entry name" value="KR_dom"/>
</dbReference>
<proteinExistence type="inferred from homology"/>